<keyword evidence="2" id="KW-0812">Transmembrane</keyword>
<keyword evidence="2" id="KW-1133">Transmembrane helix</keyword>
<evidence type="ECO:0000313" key="3">
    <source>
        <dbReference type="EMBL" id="POS68712.1"/>
    </source>
</evidence>
<gene>
    <name evidence="3" type="ORF">DHEL01_v212894</name>
</gene>
<name>A0A2P5HEN7_DIAHE</name>
<dbReference type="OrthoDB" id="4497263at2759"/>
<evidence type="ECO:0000256" key="2">
    <source>
        <dbReference type="SAM" id="Phobius"/>
    </source>
</evidence>
<keyword evidence="4" id="KW-1185">Reference proteome</keyword>
<reference evidence="3" key="1">
    <citation type="submission" date="2017-09" db="EMBL/GenBank/DDBJ databases">
        <title>Polyketide synthases of a Diaporthe helianthi virulent isolate.</title>
        <authorList>
            <person name="Baroncelli R."/>
        </authorList>
    </citation>
    <scope>NUCLEOTIDE SEQUENCE [LARGE SCALE GENOMIC DNA]</scope>
    <source>
        <strain evidence="3">7/96</strain>
    </source>
</reference>
<dbReference type="STRING" id="158607.A0A2P5HEN7"/>
<organism evidence="3 4">
    <name type="scientific">Diaporthe helianthi</name>
    <dbReference type="NCBI Taxonomy" id="158607"/>
    <lineage>
        <taxon>Eukaryota</taxon>
        <taxon>Fungi</taxon>
        <taxon>Dikarya</taxon>
        <taxon>Ascomycota</taxon>
        <taxon>Pezizomycotina</taxon>
        <taxon>Sordariomycetes</taxon>
        <taxon>Sordariomycetidae</taxon>
        <taxon>Diaporthales</taxon>
        <taxon>Diaporthaceae</taxon>
        <taxon>Diaporthe</taxon>
    </lineage>
</organism>
<feature type="region of interest" description="Disordered" evidence="1">
    <location>
        <begin position="241"/>
        <end position="265"/>
    </location>
</feature>
<feature type="region of interest" description="Disordered" evidence="1">
    <location>
        <begin position="186"/>
        <end position="208"/>
    </location>
</feature>
<sequence length="282" mass="30077">MLSTASATGIYRSPDSSSGTITSWIPFATTYSPHPEDECASAFWQWNQSSQLVAWDPGYGISVNQNLRCVPEAVTTWWLQGLLGPNTETVVSIGPLTCPSAFSQVATHVEDETRTRVACCPSGYTFANLETFGVPGQCYSDVEAGATLTYQTSNERKEWAPTTLTVNTTTSVLAIHINGWIFAEETATSDSSQPNSTPSCPTDSRSLSTGDTVGIGVGVGLGVVGLATLTTGIFLMHHRPAQTSRGPHSELESHGGYNGSYGTRVGEIRYKVPPSELPSEES</sequence>
<protein>
    <submittedName>
        <fullName evidence="3">Uncharacterized protein</fullName>
    </submittedName>
</protein>
<proteinExistence type="predicted"/>
<evidence type="ECO:0000313" key="4">
    <source>
        <dbReference type="Proteomes" id="UP000094444"/>
    </source>
</evidence>
<evidence type="ECO:0000256" key="1">
    <source>
        <dbReference type="SAM" id="MobiDB-lite"/>
    </source>
</evidence>
<comment type="caution">
    <text evidence="3">The sequence shown here is derived from an EMBL/GenBank/DDBJ whole genome shotgun (WGS) entry which is preliminary data.</text>
</comment>
<dbReference type="EMBL" id="MAVT02003357">
    <property type="protein sequence ID" value="POS68712.1"/>
    <property type="molecule type" value="Genomic_DNA"/>
</dbReference>
<dbReference type="InParanoid" id="A0A2P5HEN7"/>
<dbReference type="Proteomes" id="UP000094444">
    <property type="component" value="Unassembled WGS sequence"/>
</dbReference>
<accession>A0A2P5HEN7</accession>
<feature type="transmembrane region" description="Helical" evidence="2">
    <location>
        <begin position="213"/>
        <end position="235"/>
    </location>
</feature>
<dbReference type="AlphaFoldDB" id="A0A2P5HEN7"/>
<keyword evidence="2" id="KW-0472">Membrane</keyword>